<dbReference type="RefSeq" id="XP_007860304.1">
    <property type="nucleotide sequence ID" value="XM_007862113.1"/>
</dbReference>
<dbReference type="GO" id="GO:0005524">
    <property type="term" value="F:ATP binding"/>
    <property type="evidence" value="ECO:0007669"/>
    <property type="project" value="UniProtKB-UniRule"/>
</dbReference>
<feature type="region of interest" description="Disordered" evidence="8">
    <location>
        <begin position="1"/>
        <end position="80"/>
    </location>
</feature>
<keyword evidence="3 6" id="KW-0547">Nucleotide-binding</keyword>
<evidence type="ECO:0000256" key="6">
    <source>
        <dbReference type="PROSITE-ProRule" id="PRU10141"/>
    </source>
</evidence>
<dbReference type="Pfam" id="PF00069">
    <property type="entry name" value="Pkinase"/>
    <property type="match status" value="1"/>
</dbReference>
<dbReference type="GO" id="GO:0004709">
    <property type="term" value="F:MAP kinase kinase kinase activity"/>
    <property type="evidence" value="ECO:0007669"/>
    <property type="project" value="UniProtKB-ARBA"/>
</dbReference>
<evidence type="ECO:0000256" key="1">
    <source>
        <dbReference type="ARBA" id="ARBA00006529"/>
    </source>
</evidence>
<dbReference type="PANTHER" id="PTHR48016:SF48">
    <property type="entry name" value="SERINE_THREONINE-PROTEIN KINASE BCK1_SLK1_SSP31"/>
    <property type="match status" value="1"/>
</dbReference>
<feature type="domain" description="Protein kinase" evidence="9">
    <location>
        <begin position="203"/>
        <end position="469"/>
    </location>
</feature>
<organism evidence="10 11">
    <name type="scientific">Gloeophyllum trabeum (strain ATCC 11539 / FP-39264 / Madison 617)</name>
    <name type="common">Brown rot fungus</name>
    <dbReference type="NCBI Taxonomy" id="670483"/>
    <lineage>
        <taxon>Eukaryota</taxon>
        <taxon>Fungi</taxon>
        <taxon>Dikarya</taxon>
        <taxon>Basidiomycota</taxon>
        <taxon>Agaricomycotina</taxon>
        <taxon>Agaricomycetes</taxon>
        <taxon>Gloeophyllales</taxon>
        <taxon>Gloeophyllaceae</taxon>
        <taxon>Gloeophyllum</taxon>
    </lineage>
</organism>
<keyword evidence="7" id="KW-0723">Serine/threonine-protein kinase</keyword>
<evidence type="ECO:0000256" key="8">
    <source>
        <dbReference type="SAM" id="MobiDB-lite"/>
    </source>
</evidence>
<dbReference type="KEGG" id="gtr:GLOTRDRAFT_32359"/>
<dbReference type="STRING" id="670483.S7RZU8"/>
<dbReference type="GeneID" id="19305442"/>
<evidence type="ECO:0000256" key="3">
    <source>
        <dbReference type="ARBA" id="ARBA00022741"/>
    </source>
</evidence>
<dbReference type="InterPro" id="IPR011009">
    <property type="entry name" value="Kinase-like_dom_sf"/>
</dbReference>
<dbReference type="SMART" id="SM00220">
    <property type="entry name" value="S_TKc"/>
    <property type="match status" value="1"/>
</dbReference>
<dbReference type="OrthoDB" id="266718at2759"/>
<dbReference type="Gene3D" id="1.10.510.10">
    <property type="entry name" value="Transferase(Phosphotransferase) domain 1"/>
    <property type="match status" value="1"/>
</dbReference>
<feature type="compositionally biased region" description="Pro residues" evidence="8">
    <location>
        <begin position="36"/>
        <end position="53"/>
    </location>
</feature>
<dbReference type="eggNOG" id="KOG0198">
    <property type="taxonomic scope" value="Eukaryota"/>
</dbReference>
<dbReference type="InterPro" id="IPR050538">
    <property type="entry name" value="MAP_kinase_kinase_kinase"/>
</dbReference>
<gene>
    <name evidence="10" type="ORF">GLOTRDRAFT_32359</name>
</gene>
<dbReference type="AlphaFoldDB" id="S7RZU8"/>
<dbReference type="InterPro" id="IPR008271">
    <property type="entry name" value="Ser/Thr_kinase_AS"/>
</dbReference>
<dbReference type="Proteomes" id="UP000030669">
    <property type="component" value="Unassembled WGS sequence"/>
</dbReference>
<protein>
    <submittedName>
        <fullName evidence="10">Pkinase-domain-containing protein</fullName>
    </submittedName>
</protein>
<reference evidence="10 11" key="1">
    <citation type="journal article" date="2012" name="Science">
        <title>The Paleozoic origin of enzymatic lignin decomposition reconstructed from 31 fungal genomes.</title>
        <authorList>
            <person name="Floudas D."/>
            <person name="Binder M."/>
            <person name="Riley R."/>
            <person name="Barry K."/>
            <person name="Blanchette R.A."/>
            <person name="Henrissat B."/>
            <person name="Martinez A.T."/>
            <person name="Otillar R."/>
            <person name="Spatafora J.W."/>
            <person name="Yadav J.S."/>
            <person name="Aerts A."/>
            <person name="Benoit I."/>
            <person name="Boyd A."/>
            <person name="Carlson A."/>
            <person name="Copeland A."/>
            <person name="Coutinho P.M."/>
            <person name="de Vries R.P."/>
            <person name="Ferreira P."/>
            <person name="Findley K."/>
            <person name="Foster B."/>
            <person name="Gaskell J."/>
            <person name="Glotzer D."/>
            <person name="Gorecki P."/>
            <person name="Heitman J."/>
            <person name="Hesse C."/>
            <person name="Hori C."/>
            <person name="Igarashi K."/>
            <person name="Jurgens J.A."/>
            <person name="Kallen N."/>
            <person name="Kersten P."/>
            <person name="Kohler A."/>
            <person name="Kuees U."/>
            <person name="Kumar T.K.A."/>
            <person name="Kuo A."/>
            <person name="LaButti K."/>
            <person name="Larrondo L.F."/>
            <person name="Lindquist E."/>
            <person name="Ling A."/>
            <person name="Lombard V."/>
            <person name="Lucas S."/>
            <person name="Lundell T."/>
            <person name="Martin R."/>
            <person name="McLaughlin D.J."/>
            <person name="Morgenstern I."/>
            <person name="Morin E."/>
            <person name="Murat C."/>
            <person name="Nagy L.G."/>
            <person name="Nolan M."/>
            <person name="Ohm R.A."/>
            <person name="Patyshakuliyeva A."/>
            <person name="Rokas A."/>
            <person name="Ruiz-Duenas F.J."/>
            <person name="Sabat G."/>
            <person name="Salamov A."/>
            <person name="Samejima M."/>
            <person name="Schmutz J."/>
            <person name="Slot J.C."/>
            <person name="St John F."/>
            <person name="Stenlid J."/>
            <person name="Sun H."/>
            <person name="Sun S."/>
            <person name="Syed K."/>
            <person name="Tsang A."/>
            <person name="Wiebenga A."/>
            <person name="Young D."/>
            <person name="Pisabarro A."/>
            <person name="Eastwood D.C."/>
            <person name="Martin F."/>
            <person name="Cullen D."/>
            <person name="Grigoriev I.V."/>
            <person name="Hibbett D.S."/>
        </authorList>
    </citation>
    <scope>NUCLEOTIDE SEQUENCE [LARGE SCALE GENOMIC DNA]</scope>
    <source>
        <strain evidence="10 11">ATCC 11539</strain>
    </source>
</reference>
<dbReference type="InterPro" id="IPR000719">
    <property type="entry name" value="Prot_kinase_dom"/>
</dbReference>
<dbReference type="EMBL" id="KB469296">
    <property type="protein sequence ID" value="EPQ60575.1"/>
    <property type="molecule type" value="Genomic_DNA"/>
</dbReference>
<dbReference type="FunFam" id="1.10.510.10:FF:000182">
    <property type="entry name" value="MAP kinase kinase kinase mkh1"/>
    <property type="match status" value="1"/>
</dbReference>
<dbReference type="SUPFAM" id="SSF56112">
    <property type="entry name" value="Protein kinase-like (PK-like)"/>
    <property type="match status" value="1"/>
</dbReference>
<evidence type="ECO:0000259" key="9">
    <source>
        <dbReference type="PROSITE" id="PS50011"/>
    </source>
</evidence>
<name>S7RZU8_GLOTA</name>
<comment type="similarity">
    <text evidence="1">Belongs to the protein kinase superfamily. STE Ser/Thr protein kinase family. MAP kinase kinase kinase subfamily.</text>
</comment>
<dbReference type="InterPro" id="IPR017441">
    <property type="entry name" value="Protein_kinase_ATP_BS"/>
</dbReference>
<dbReference type="PROSITE" id="PS00108">
    <property type="entry name" value="PROTEIN_KINASE_ST"/>
    <property type="match status" value="1"/>
</dbReference>
<evidence type="ECO:0000256" key="7">
    <source>
        <dbReference type="RuleBase" id="RU000304"/>
    </source>
</evidence>
<dbReference type="CDD" id="cd06629">
    <property type="entry name" value="STKc_Bck1_like"/>
    <property type="match status" value="1"/>
</dbReference>
<dbReference type="PROSITE" id="PS00107">
    <property type="entry name" value="PROTEIN_KINASE_ATP"/>
    <property type="match status" value="1"/>
</dbReference>
<dbReference type="PROSITE" id="PS50011">
    <property type="entry name" value="PROTEIN_KINASE_DOM"/>
    <property type="match status" value="1"/>
</dbReference>
<proteinExistence type="inferred from homology"/>
<evidence type="ECO:0000313" key="11">
    <source>
        <dbReference type="Proteomes" id="UP000030669"/>
    </source>
</evidence>
<dbReference type="FunFam" id="3.30.200.20:FF:000387">
    <property type="entry name" value="Serine/threonine-protein kinase STE11"/>
    <property type="match status" value="1"/>
</dbReference>
<dbReference type="GO" id="GO:0000196">
    <property type="term" value="P:cell integrity MAPK cascade"/>
    <property type="evidence" value="ECO:0007669"/>
    <property type="project" value="UniProtKB-ARBA"/>
</dbReference>
<feature type="compositionally biased region" description="Basic and acidic residues" evidence="8">
    <location>
        <begin position="169"/>
        <end position="184"/>
    </location>
</feature>
<dbReference type="OMA" id="DEDGWAM"/>
<keyword evidence="11" id="KW-1185">Reference proteome</keyword>
<sequence>MSHSSRVSIPEEGSDSGEDTGTGLWARPPLTVQTGFPPPPPPPPPIPPPPPPQMTSENSGRGRRVSVFVNNDQDTWAVRPPPEDVYERLEEFFPGHDLDKPVIDASTGGTSPTTTEHPIPLPPEPTEKRWKHKKSIRVVAAEHKKKIDRTSRMDPSSLASDVRRHRSTKLWDKQTEEVTAEKLRSSVPESPSPSAPPKPIFKWVRGEIIGKGTYGKVYLALNATTGEMIAVKQVEIPRTASDKNDDRQLTLVQALKQESETLKDLDHPNIVQYLGFEETPTHLSIFLEYVPGGSIGGCLKKHGKFDENVTKSFTWQILNGLEYLHSKGILHRDLKADNILVEATGVCKISDFGISKRTDDVNANGQFTAMQGTVFWMAPEMINSKENGYNSKIDIWSVGCIVLEMWAGERPWSTEEMVAVMFKLYGKAAPPVPQNVHLSALADDFRRKCFAINPDDRPTAAELRRHKYLILPPDWVFNGFK</sequence>
<dbReference type="PANTHER" id="PTHR48016">
    <property type="entry name" value="MAP KINASE KINASE KINASE SSK2-RELATED-RELATED"/>
    <property type="match status" value="1"/>
</dbReference>
<evidence type="ECO:0000256" key="5">
    <source>
        <dbReference type="ARBA" id="ARBA00022840"/>
    </source>
</evidence>
<feature type="binding site" evidence="6">
    <location>
        <position position="232"/>
    </location>
    <ligand>
        <name>ATP</name>
        <dbReference type="ChEBI" id="CHEBI:30616"/>
    </ligand>
</feature>
<evidence type="ECO:0000256" key="2">
    <source>
        <dbReference type="ARBA" id="ARBA00022679"/>
    </source>
</evidence>
<feature type="region of interest" description="Disordered" evidence="8">
    <location>
        <begin position="96"/>
        <end position="198"/>
    </location>
</feature>
<dbReference type="HOGENOM" id="CLU_000288_63_23_1"/>
<keyword evidence="4 10" id="KW-0418">Kinase</keyword>
<keyword evidence="2" id="KW-0808">Transferase</keyword>
<evidence type="ECO:0000313" key="10">
    <source>
        <dbReference type="EMBL" id="EPQ60575.1"/>
    </source>
</evidence>
<keyword evidence="5 6" id="KW-0067">ATP-binding</keyword>
<evidence type="ECO:0000256" key="4">
    <source>
        <dbReference type="ARBA" id="ARBA00022777"/>
    </source>
</evidence>
<accession>S7RZU8</accession>
<feature type="compositionally biased region" description="Polar residues" evidence="8">
    <location>
        <begin position="107"/>
        <end position="116"/>
    </location>
</feature>